<protein>
    <submittedName>
        <fullName evidence="9">Spore germination protein YndE</fullName>
    </submittedName>
</protein>
<dbReference type="GO" id="GO:0009847">
    <property type="term" value="P:spore germination"/>
    <property type="evidence" value="ECO:0007669"/>
    <property type="project" value="InterPro"/>
</dbReference>
<comment type="caution">
    <text evidence="9">The sequence shown here is derived from an EMBL/GenBank/DDBJ whole genome shotgun (WGS) entry which is preliminary data.</text>
</comment>
<evidence type="ECO:0000256" key="6">
    <source>
        <dbReference type="ARBA" id="ARBA00022989"/>
    </source>
</evidence>
<feature type="transmembrane region" description="Helical" evidence="8">
    <location>
        <begin position="303"/>
        <end position="324"/>
    </location>
</feature>
<evidence type="ECO:0000256" key="8">
    <source>
        <dbReference type="SAM" id="Phobius"/>
    </source>
</evidence>
<evidence type="ECO:0000313" key="9">
    <source>
        <dbReference type="EMBL" id="GGJ06975.1"/>
    </source>
</evidence>
<evidence type="ECO:0000256" key="3">
    <source>
        <dbReference type="ARBA" id="ARBA00022448"/>
    </source>
</evidence>
<dbReference type="Proteomes" id="UP000637695">
    <property type="component" value="Unassembled WGS sequence"/>
</dbReference>
<dbReference type="RefSeq" id="WP_188882185.1">
    <property type="nucleotide sequence ID" value="NZ_BMOY01000021.1"/>
</dbReference>
<dbReference type="PANTHER" id="PTHR34975:SF2">
    <property type="entry name" value="SPORE GERMINATION PROTEIN A2"/>
    <property type="match status" value="1"/>
</dbReference>
<feature type="transmembrane region" description="Helical" evidence="8">
    <location>
        <begin position="145"/>
        <end position="161"/>
    </location>
</feature>
<feature type="transmembrane region" description="Helical" evidence="8">
    <location>
        <begin position="268"/>
        <end position="291"/>
    </location>
</feature>
<dbReference type="AlphaFoldDB" id="A0A917KCR7"/>
<keyword evidence="4" id="KW-0309">Germination</keyword>
<dbReference type="EMBL" id="BMOY01000021">
    <property type="protein sequence ID" value="GGJ06975.1"/>
    <property type="molecule type" value="Genomic_DNA"/>
</dbReference>
<reference evidence="9" key="2">
    <citation type="submission" date="2020-09" db="EMBL/GenBank/DDBJ databases">
        <authorList>
            <person name="Sun Q."/>
            <person name="Ohkuma M."/>
        </authorList>
    </citation>
    <scope>NUCLEOTIDE SEQUENCE</scope>
    <source>
        <strain evidence="9">JCM 18487</strain>
    </source>
</reference>
<keyword evidence="10" id="KW-1185">Reference proteome</keyword>
<keyword evidence="6 8" id="KW-1133">Transmembrane helix</keyword>
<name>A0A917KCR7_9BACL</name>
<keyword evidence="3" id="KW-0813">Transport</keyword>
<dbReference type="NCBIfam" id="TIGR00912">
    <property type="entry name" value="2A0309"/>
    <property type="match status" value="1"/>
</dbReference>
<feature type="transmembrane region" description="Helical" evidence="8">
    <location>
        <begin position="116"/>
        <end position="133"/>
    </location>
</feature>
<evidence type="ECO:0000256" key="1">
    <source>
        <dbReference type="ARBA" id="ARBA00004141"/>
    </source>
</evidence>
<evidence type="ECO:0000313" key="10">
    <source>
        <dbReference type="Proteomes" id="UP000637695"/>
    </source>
</evidence>
<proteinExistence type="inferred from homology"/>
<dbReference type="Pfam" id="PF03845">
    <property type="entry name" value="Spore_permease"/>
    <property type="match status" value="1"/>
</dbReference>
<evidence type="ECO:0000256" key="5">
    <source>
        <dbReference type="ARBA" id="ARBA00022692"/>
    </source>
</evidence>
<comment type="subcellular location">
    <subcellularLocation>
        <location evidence="1">Membrane</location>
        <topology evidence="1">Multi-pass membrane protein</topology>
    </subcellularLocation>
</comment>
<evidence type="ECO:0000256" key="7">
    <source>
        <dbReference type="ARBA" id="ARBA00023136"/>
    </source>
</evidence>
<keyword evidence="5 8" id="KW-0812">Transmembrane</keyword>
<accession>A0A917KCR7</accession>
<evidence type="ECO:0000256" key="4">
    <source>
        <dbReference type="ARBA" id="ARBA00022544"/>
    </source>
</evidence>
<evidence type="ECO:0000256" key="2">
    <source>
        <dbReference type="ARBA" id="ARBA00007998"/>
    </source>
</evidence>
<feature type="transmembrane region" description="Helical" evidence="8">
    <location>
        <begin position="181"/>
        <end position="204"/>
    </location>
</feature>
<keyword evidence="7 8" id="KW-0472">Membrane</keyword>
<dbReference type="PANTHER" id="PTHR34975">
    <property type="entry name" value="SPORE GERMINATION PROTEIN A2"/>
    <property type="match status" value="1"/>
</dbReference>
<feature type="transmembrane region" description="Helical" evidence="8">
    <location>
        <begin position="39"/>
        <end position="60"/>
    </location>
</feature>
<feature type="transmembrane region" description="Helical" evidence="8">
    <location>
        <begin position="72"/>
        <end position="96"/>
    </location>
</feature>
<feature type="transmembrane region" description="Helical" evidence="8">
    <location>
        <begin position="12"/>
        <end position="33"/>
    </location>
</feature>
<sequence length="368" mass="39934">MSVQISRVQLVSMLIWTVTATGIITLPASVAQFTVHDGWMAGVSCLLAGAITAPLASWFVRVFPGETLSGALLLTFGPWLGRGLAVWQSILLWISVSTILREASAFLGAAVLPHTAEPILTGLCMFIVAFYVAHGLEVMARVTEATTPFALVIGPLLFVLALRHFDGQEFLPILGDGWSPVLRACVVPVLVYGLETLLVLHMAPYLRKPETIGRDLLIASVIVAALMTLGITLSIAISGPAASHLQYPMLEVVRTIRLGKYLERLDTLYVMGVMATLILKLSVFHFSLCEVWRHVFALPSRRIVVYAAALSAWVGSDFLFRNVHDLGIFIIDTAPAYFAASFLGLPLLAIAAAYVRRRVSGTLPARLQ</sequence>
<dbReference type="InterPro" id="IPR004761">
    <property type="entry name" value="Spore_GerAB"/>
</dbReference>
<feature type="transmembrane region" description="Helical" evidence="8">
    <location>
        <begin position="216"/>
        <end position="237"/>
    </location>
</feature>
<reference evidence="9" key="1">
    <citation type="journal article" date="2014" name="Int. J. Syst. Evol. Microbiol.">
        <title>Complete genome sequence of Corynebacterium casei LMG S-19264T (=DSM 44701T), isolated from a smear-ripened cheese.</title>
        <authorList>
            <consortium name="US DOE Joint Genome Institute (JGI-PGF)"/>
            <person name="Walter F."/>
            <person name="Albersmeier A."/>
            <person name="Kalinowski J."/>
            <person name="Ruckert C."/>
        </authorList>
    </citation>
    <scope>NUCLEOTIDE SEQUENCE</scope>
    <source>
        <strain evidence="9">JCM 18487</strain>
    </source>
</reference>
<dbReference type="GO" id="GO:0016020">
    <property type="term" value="C:membrane"/>
    <property type="evidence" value="ECO:0007669"/>
    <property type="project" value="UniProtKB-SubCell"/>
</dbReference>
<gene>
    <name evidence="9" type="primary">yndE</name>
    <name evidence="9" type="ORF">GCM10010885_15160</name>
</gene>
<comment type="similarity">
    <text evidence="2">Belongs to the amino acid-polyamine-organocation (APC) superfamily. Spore germination protein (SGP) (TC 2.A.3.9) family.</text>
</comment>
<feature type="transmembrane region" description="Helical" evidence="8">
    <location>
        <begin position="336"/>
        <end position="355"/>
    </location>
</feature>
<organism evidence="9 10">
    <name type="scientific">Alicyclobacillus cellulosilyticus</name>
    <dbReference type="NCBI Taxonomy" id="1003997"/>
    <lineage>
        <taxon>Bacteria</taxon>
        <taxon>Bacillati</taxon>
        <taxon>Bacillota</taxon>
        <taxon>Bacilli</taxon>
        <taxon>Bacillales</taxon>
        <taxon>Alicyclobacillaceae</taxon>
        <taxon>Alicyclobacillus</taxon>
    </lineage>
</organism>